<dbReference type="AlphaFoldDB" id="A0A432WGK5"/>
<gene>
    <name evidence="4" type="ORF">CWE11_07540</name>
</gene>
<dbReference type="EMBL" id="PIPM01000006">
    <property type="protein sequence ID" value="RUO32875.1"/>
    <property type="molecule type" value="Genomic_DNA"/>
</dbReference>
<dbReference type="GO" id="GO:0046872">
    <property type="term" value="F:metal ion binding"/>
    <property type="evidence" value="ECO:0007669"/>
    <property type="project" value="UniProtKB-KW"/>
</dbReference>
<dbReference type="Pfam" id="PF13343">
    <property type="entry name" value="SBP_bac_6"/>
    <property type="match status" value="1"/>
</dbReference>
<dbReference type="GO" id="GO:0030288">
    <property type="term" value="C:outer membrane-bounded periplasmic space"/>
    <property type="evidence" value="ECO:0007669"/>
    <property type="project" value="TreeGrafter"/>
</dbReference>
<name>A0A432WGK5_9GAMM</name>
<dbReference type="RefSeq" id="WP_126777000.1">
    <property type="nucleotide sequence ID" value="NZ_PIPM01000006.1"/>
</dbReference>
<organism evidence="4 5">
    <name type="scientific">Aliidiomarina sanyensis</name>
    <dbReference type="NCBI Taxonomy" id="1249555"/>
    <lineage>
        <taxon>Bacteria</taxon>
        <taxon>Pseudomonadati</taxon>
        <taxon>Pseudomonadota</taxon>
        <taxon>Gammaproteobacteria</taxon>
        <taxon>Alteromonadales</taxon>
        <taxon>Idiomarinaceae</taxon>
        <taxon>Aliidiomarina</taxon>
    </lineage>
</organism>
<comment type="caution">
    <text evidence="4">The sequence shown here is derived from an EMBL/GenBank/DDBJ whole genome shotgun (WGS) entry which is preliminary data.</text>
</comment>
<protein>
    <submittedName>
        <fullName evidence="4">Fe(3+) ABC transporter substrate-binding protein</fullName>
    </submittedName>
</protein>
<dbReference type="Gene3D" id="3.40.190.10">
    <property type="entry name" value="Periplasmic binding protein-like II"/>
    <property type="match status" value="2"/>
</dbReference>
<keyword evidence="2" id="KW-0732">Signal</keyword>
<dbReference type="OrthoDB" id="9769567at2"/>
<reference evidence="4 5" key="1">
    <citation type="journal article" date="2011" name="Front. Microbiol.">
        <title>Genomic signatures of strain selection and enhancement in Bacillus atrophaeus var. globigii, a historical biowarfare simulant.</title>
        <authorList>
            <person name="Gibbons H.S."/>
            <person name="Broomall S.M."/>
            <person name="McNew L.A."/>
            <person name="Daligault H."/>
            <person name="Chapman C."/>
            <person name="Bruce D."/>
            <person name="Karavis M."/>
            <person name="Krepps M."/>
            <person name="McGregor P.A."/>
            <person name="Hong C."/>
            <person name="Park K.H."/>
            <person name="Akmal A."/>
            <person name="Feldman A."/>
            <person name="Lin J.S."/>
            <person name="Chang W.E."/>
            <person name="Higgs B.W."/>
            <person name="Demirev P."/>
            <person name="Lindquist J."/>
            <person name="Liem A."/>
            <person name="Fochler E."/>
            <person name="Read T.D."/>
            <person name="Tapia R."/>
            <person name="Johnson S."/>
            <person name="Bishop-Lilly K.A."/>
            <person name="Detter C."/>
            <person name="Han C."/>
            <person name="Sozhamannan S."/>
            <person name="Rosenzweig C.N."/>
            <person name="Skowronski E.W."/>
        </authorList>
    </citation>
    <scope>NUCLEOTIDE SEQUENCE [LARGE SCALE GENOMIC DNA]</scope>
    <source>
        <strain evidence="4 5">GYP-17</strain>
    </source>
</reference>
<comment type="similarity">
    <text evidence="1">Belongs to the bacterial solute-binding protein 1 family.</text>
</comment>
<sequence length="343" mass="37400">MNFKALIAGFGVLSAVAIGITACSPGGSDEVNIYSSRNEGLIKPLLDEFTAETGIRVNLLTGSGDGLLSRLLNEGRNSPADLFLTVDAGALHRAKEADLFQPVRSATLDNAIPEHLRDTDRLWYGLSMRARPVFFAIDRVDPSEITDYMSLADPKWRGRICVRSSDNVYNQSMVAAMIAHYGVEETETWARGLVANFARNPVGGDREQIHAVASGICDIAIANTYYFGGMMQSTDATNLDTVSKVAIAWPNAEHGVHVNVSGIGLLRHARNVDHAVKLMDFLASVEAQTWYAEVNSEYPANPNAPWSETLRAWGDFIADDLPMSELGDNNAAAVRLMDRAGWR</sequence>
<evidence type="ECO:0000256" key="1">
    <source>
        <dbReference type="ARBA" id="ARBA00008520"/>
    </source>
</evidence>
<feature type="binding site" evidence="3">
    <location>
        <position position="226"/>
    </location>
    <ligand>
        <name>Fe cation</name>
        <dbReference type="ChEBI" id="CHEBI:24875"/>
    </ligand>
</feature>
<evidence type="ECO:0000256" key="3">
    <source>
        <dbReference type="PIRSR" id="PIRSR002825-1"/>
    </source>
</evidence>
<dbReference type="InterPro" id="IPR026045">
    <property type="entry name" value="Ferric-bd"/>
</dbReference>
<dbReference type="SUPFAM" id="SSF53850">
    <property type="entry name" value="Periplasmic binding protein-like II"/>
    <property type="match status" value="1"/>
</dbReference>
<dbReference type="PANTHER" id="PTHR30006:SF15">
    <property type="entry name" value="IRON-UTILIZATION PERIPLASMIC PROTEIN"/>
    <property type="match status" value="1"/>
</dbReference>
<dbReference type="PIRSF" id="PIRSF002825">
    <property type="entry name" value="CfbpA"/>
    <property type="match status" value="1"/>
</dbReference>
<keyword evidence="3" id="KW-0479">Metal-binding</keyword>
<proteinExistence type="inferred from homology"/>
<dbReference type="CDD" id="cd13542">
    <property type="entry name" value="PBP2_FutA1_ilke"/>
    <property type="match status" value="1"/>
</dbReference>
<evidence type="ECO:0000256" key="2">
    <source>
        <dbReference type="ARBA" id="ARBA00022729"/>
    </source>
</evidence>
<accession>A0A432WGK5</accession>
<dbReference type="Proteomes" id="UP000288405">
    <property type="component" value="Unassembled WGS sequence"/>
</dbReference>
<keyword evidence="5" id="KW-1185">Reference proteome</keyword>
<evidence type="ECO:0000313" key="4">
    <source>
        <dbReference type="EMBL" id="RUO32875.1"/>
    </source>
</evidence>
<keyword evidence="3" id="KW-0408">Iron</keyword>
<feature type="binding site" evidence="3">
    <location>
        <position position="225"/>
    </location>
    <ligand>
        <name>Fe cation</name>
        <dbReference type="ChEBI" id="CHEBI:24875"/>
    </ligand>
</feature>
<evidence type="ECO:0000313" key="5">
    <source>
        <dbReference type="Proteomes" id="UP000288405"/>
    </source>
</evidence>
<dbReference type="PANTHER" id="PTHR30006">
    <property type="entry name" value="THIAMINE-BINDING PERIPLASMIC PROTEIN-RELATED"/>
    <property type="match status" value="1"/>
</dbReference>
<dbReference type="PROSITE" id="PS51257">
    <property type="entry name" value="PROKAR_LIPOPROTEIN"/>
    <property type="match status" value="1"/>
</dbReference>